<dbReference type="InterPro" id="IPR036388">
    <property type="entry name" value="WH-like_DNA-bd_sf"/>
</dbReference>
<dbReference type="Gene3D" id="1.10.10.10">
    <property type="entry name" value="Winged helix-like DNA-binding domain superfamily/Winged helix DNA-binding domain"/>
    <property type="match status" value="1"/>
</dbReference>
<dbReference type="CDD" id="cd00090">
    <property type="entry name" value="HTH_ARSR"/>
    <property type="match status" value="1"/>
</dbReference>
<reference evidence="3" key="2">
    <citation type="submission" date="2020-03" db="EMBL/GenBank/DDBJ databases">
        <title>Complete Genome Sequences of Extremely Thermoacidophilic, Metal-Mobilizing Type-Strain Members of the Archaeal Family Sulfolobaceae: Acidianus brierleyi DSM-1651T, Acidianus sulfidivorans DSM-18786T, Metallosphaera hakonensis DSM-7519T, and Metallosphaera prunae DSM-10039T.</title>
        <authorList>
            <person name="Counts J.A."/>
            <person name="Kelly R.M."/>
        </authorList>
    </citation>
    <scope>NUCLEOTIDE SEQUENCE [LARGE SCALE GENOMIC DNA]</scope>
    <source>
        <strain evidence="3">HO1-1</strain>
    </source>
</reference>
<keyword evidence="1" id="KW-0472">Membrane</keyword>
<dbReference type="EMBL" id="CP029287">
    <property type="protein sequence ID" value="AWR99676.1"/>
    <property type="molecule type" value="Genomic_DNA"/>
</dbReference>
<reference evidence="2 3" key="1">
    <citation type="submission" date="2018-05" db="EMBL/GenBank/DDBJ databases">
        <title>Complete Genome Sequences of Extremely Thermoacidophilic, Metal-Mobilizing Type-Strain Members of the Archaeal Family Sulfolobaceae: Acidianus brierleyi DSM-1651T, Acidianus sulfidivorans DSM-18786T, Metallosphaera hakonensis DSM-7519T, and Metallosphaera prunae DSM-10039T.</title>
        <authorList>
            <person name="Counts J.A."/>
            <person name="Kelly R.M."/>
        </authorList>
    </citation>
    <scope>NUCLEOTIDE SEQUENCE [LARGE SCALE GENOMIC DNA]</scope>
    <source>
        <strain evidence="2 3">HO1-1</strain>
    </source>
</reference>
<sequence>MESLTGTRRKIYYYLVKQRSPVPLRKIQRELDLSSPSLALYHLKKLEENGLVKETDEGYIVTKLVLGDFVKLMNVLIPRSAFLASFLLASLILLWIINYINPYSVSLFSSIVIAIPTGIFIIDVVKKYNEIR</sequence>
<dbReference type="RefSeq" id="WP_054835995.1">
    <property type="nucleotide sequence ID" value="NZ_BBBA01000001.1"/>
</dbReference>
<gene>
    <name evidence="2" type="ORF">DFR87_08220</name>
</gene>
<protein>
    <submittedName>
        <fullName evidence="2">Transcriptional regulator</fullName>
    </submittedName>
</protein>
<evidence type="ECO:0000256" key="1">
    <source>
        <dbReference type="SAM" id="Phobius"/>
    </source>
</evidence>
<dbReference type="GeneID" id="36835320"/>
<proteinExistence type="predicted"/>
<dbReference type="Pfam" id="PF12840">
    <property type="entry name" value="HTH_20"/>
    <property type="match status" value="1"/>
</dbReference>
<evidence type="ECO:0000313" key="3">
    <source>
        <dbReference type="Proteomes" id="UP000247586"/>
    </source>
</evidence>
<dbReference type="SUPFAM" id="SSF46785">
    <property type="entry name" value="Winged helix' DNA-binding domain"/>
    <property type="match status" value="1"/>
</dbReference>
<keyword evidence="1" id="KW-0812">Transmembrane</keyword>
<reference evidence="3" key="3">
    <citation type="submission" date="2020-03" db="EMBL/GenBank/DDBJ databases">
        <title>Sequencing and Assembly of Multiple Reported Metal-Biooxidizing Members of the Extremely Thermoacidophilic Archaeal Family Sulfolobaceae.</title>
        <authorList>
            <person name="Counts J.A."/>
            <person name="Kelly R.M."/>
        </authorList>
    </citation>
    <scope>NUCLEOTIDE SEQUENCE [LARGE SCALE GENOMIC DNA]</scope>
    <source>
        <strain evidence="3">HO1-1</strain>
    </source>
</reference>
<dbReference type="InterPro" id="IPR036390">
    <property type="entry name" value="WH_DNA-bd_sf"/>
</dbReference>
<keyword evidence="3" id="KW-1185">Reference proteome</keyword>
<name>A0A2U9IUF7_9CREN</name>
<feature type="transmembrane region" description="Helical" evidence="1">
    <location>
        <begin position="81"/>
        <end position="100"/>
    </location>
</feature>
<dbReference type="Proteomes" id="UP000247586">
    <property type="component" value="Chromosome"/>
</dbReference>
<dbReference type="InterPro" id="IPR011991">
    <property type="entry name" value="ArsR-like_HTH"/>
</dbReference>
<organism evidence="2 3">
    <name type="scientific">Metallosphaera hakonensis JCM 8857 = DSM 7519</name>
    <dbReference type="NCBI Taxonomy" id="1293036"/>
    <lineage>
        <taxon>Archaea</taxon>
        <taxon>Thermoproteota</taxon>
        <taxon>Thermoprotei</taxon>
        <taxon>Sulfolobales</taxon>
        <taxon>Sulfolobaceae</taxon>
        <taxon>Metallosphaera</taxon>
    </lineage>
</organism>
<accession>A0A2U9IUF7</accession>
<dbReference type="KEGG" id="mhk:DFR87_08220"/>
<dbReference type="OrthoDB" id="9395at2157"/>
<feature type="transmembrane region" description="Helical" evidence="1">
    <location>
        <begin position="106"/>
        <end position="125"/>
    </location>
</feature>
<dbReference type="AlphaFoldDB" id="A0A2U9IUF7"/>
<evidence type="ECO:0000313" key="2">
    <source>
        <dbReference type="EMBL" id="AWR99676.1"/>
    </source>
</evidence>
<keyword evidence="1" id="KW-1133">Transmembrane helix</keyword>